<dbReference type="VEuPathDB" id="FungiDB:B9J08_005403"/>
<keyword evidence="4 8" id="KW-1133">Transmembrane helix</keyword>
<dbReference type="VEuPathDB" id="FungiDB:CJI97_005486"/>
<dbReference type="Proteomes" id="UP000037122">
    <property type="component" value="Unassembled WGS sequence"/>
</dbReference>
<comment type="similarity">
    <text evidence="6">Belongs to the major facilitator superfamily. CAR1 family.</text>
</comment>
<dbReference type="InterPro" id="IPR036259">
    <property type="entry name" value="MFS_trans_sf"/>
</dbReference>
<dbReference type="PANTHER" id="PTHR23502:SF5">
    <property type="entry name" value="QUINIDINE RESISTANCE PROTEIN 3"/>
    <property type="match status" value="1"/>
</dbReference>
<dbReference type="Pfam" id="PF07690">
    <property type="entry name" value="MFS_1"/>
    <property type="match status" value="1"/>
</dbReference>
<dbReference type="AlphaFoldDB" id="A0A0L0NQ64"/>
<feature type="transmembrane region" description="Helical" evidence="8">
    <location>
        <begin position="233"/>
        <end position="252"/>
    </location>
</feature>
<accession>A0A0L0NQ64</accession>
<dbReference type="VEuPathDB" id="FungiDB:CJJ07_003379"/>
<dbReference type="EMBL" id="LGST01000058">
    <property type="protein sequence ID" value="KND96149.1"/>
    <property type="molecule type" value="Genomic_DNA"/>
</dbReference>
<sequence>MSHRPSSVASLASSVESLNSEERLVQAPQEYHEPKSSTSPSAISKDEPQLPDLEQGQTHQLQAVLEKMLLKEMKSHVVPRRERRGLLAQLLIVPELDDARNYTPNIKLLIVIIVAFAGITGPMGTSIILPAVGDVSRSLHTSSSIVNVSVGIYLISLGVFPIWWSNFSEKHGRRSVYVVSFIWFFAFSIGCCLAPSIGALIVLRLLAGVGASAVQACGAATVSDLYIQEERGYALGLFYLGPLLGPFLSPIIGGAVAEAWGWRATMWVMVIFTGINVLSLVFFLPETLRQADSMAAVRERLKKELGSAANGDPNAPTEEELTRFATNLSQNSSLRRDILHDETACDPVMPTLSRLTTGNSAYSKKIKEQELLEAEEADPIDHTKWSHILYDYFIRPTHAVILLAYPPVTLTICYSSISFCVIYFFNITITEMYAKEPYNFSTVIVGLMYIPNSVTYLMASIFGGKWNDWLIRRSGRRNNGELKPESRISWNIVTAITLYPAACLIFGWCLKYGEHWVTPLIGTALFGFASMLTIGVTVTYLIDVLPGKGATGVALNNLVRQILAAAATFVTVPLINALGTGVLFSIIAGVITVSGVSLLYLKHHGGQLRERYDIMDYYKRL</sequence>
<dbReference type="PROSITE" id="PS50850">
    <property type="entry name" value="MFS"/>
    <property type="match status" value="1"/>
</dbReference>
<feature type="transmembrane region" description="Helical" evidence="8">
    <location>
        <begin position="581"/>
        <end position="601"/>
    </location>
</feature>
<evidence type="ECO:0000256" key="7">
    <source>
        <dbReference type="SAM" id="MobiDB-lite"/>
    </source>
</evidence>
<dbReference type="SUPFAM" id="SSF103473">
    <property type="entry name" value="MFS general substrate transporter"/>
    <property type="match status" value="1"/>
</dbReference>
<feature type="transmembrane region" description="Helical" evidence="8">
    <location>
        <begin position="203"/>
        <end position="226"/>
    </location>
</feature>
<evidence type="ECO:0000256" key="3">
    <source>
        <dbReference type="ARBA" id="ARBA00022692"/>
    </source>
</evidence>
<dbReference type="GO" id="GO:0015203">
    <property type="term" value="F:polyamine transmembrane transporter activity"/>
    <property type="evidence" value="ECO:0007669"/>
    <property type="project" value="TreeGrafter"/>
</dbReference>
<comment type="caution">
    <text evidence="10">The sequence shown here is derived from an EMBL/GenBank/DDBJ whole genome shotgun (WGS) entry which is preliminary data.</text>
</comment>
<dbReference type="GO" id="GO:0005886">
    <property type="term" value="C:plasma membrane"/>
    <property type="evidence" value="ECO:0007669"/>
    <property type="project" value="TreeGrafter"/>
</dbReference>
<feature type="region of interest" description="Disordered" evidence="7">
    <location>
        <begin position="1"/>
        <end position="50"/>
    </location>
</feature>
<dbReference type="InterPro" id="IPR020846">
    <property type="entry name" value="MFS_dom"/>
</dbReference>
<evidence type="ECO:0000256" key="5">
    <source>
        <dbReference type="ARBA" id="ARBA00023136"/>
    </source>
</evidence>
<evidence type="ECO:0000259" key="9">
    <source>
        <dbReference type="PROSITE" id="PS50850"/>
    </source>
</evidence>
<name>A0A0L0NQ64_CANAR</name>
<feature type="transmembrane region" description="Helical" evidence="8">
    <location>
        <begin position="108"/>
        <end position="132"/>
    </location>
</feature>
<feature type="transmembrane region" description="Helical" evidence="8">
    <location>
        <begin position="144"/>
        <end position="164"/>
    </location>
</feature>
<proteinExistence type="inferred from homology"/>
<dbReference type="GO" id="GO:0010509">
    <property type="term" value="P:intracellular polyamine homeostasis"/>
    <property type="evidence" value="ECO:0007669"/>
    <property type="project" value="TreeGrafter"/>
</dbReference>
<dbReference type="InterPro" id="IPR011701">
    <property type="entry name" value="MFS"/>
</dbReference>
<dbReference type="VEuPathDB" id="FungiDB:CJI96_0004188"/>
<dbReference type="FunFam" id="1.20.1720.10:FF:000009">
    <property type="entry name" value="MFS multidrug transporter"/>
    <property type="match status" value="1"/>
</dbReference>
<reference evidence="11" key="1">
    <citation type="journal article" date="2015" name="BMC Genomics">
        <title>Draft genome of a commonly misdiagnosed multidrug resistant pathogen Candida auris.</title>
        <authorList>
            <person name="Chatterjee S."/>
            <person name="Alampalli S.V."/>
            <person name="Nageshan R.K."/>
            <person name="Chettiar S.T."/>
            <person name="Joshi S."/>
            <person name="Tatu U.S."/>
        </authorList>
    </citation>
    <scope>NUCLEOTIDE SEQUENCE [LARGE SCALE GENOMIC DNA]</scope>
    <source>
        <strain evidence="11">6684</strain>
    </source>
</reference>
<gene>
    <name evidence="10" type="ORF">QG37_07508</name>
</gene>
<dbReference type="Gene3D" id="1.20.1250.20">
    <property type="entry name" value="MFS general substrate transporter like domains"/>
    <property type="match status" value="1"/>
</dbReference>
<feature type="transmembrane region" description="Helical" evidence="8">
    <location>
        <begin position="444"/>
        <end position="467"/>
    </location>
</feature>
<dbReference type="VEuPathDB" id="FungiDB:CJJ09_003951"/>
<keyword evidence="5 8" id="KW-0472">Membrane</keyword>
<evidence type="ECO:0000313" key="10">
    <source>
        <dbReference type="EMBL" id="KND96149.1"/>
    </source>
</evidence>
<feature type="domain" description="Major facilitator superfamily (MFS) profile" evidence="9">
    <location>
        <begin position="110"/>
        <end position="606"/>
    </location>
</feature>
<keyword evidence="2" id="KW-0813">Transport</keyword>
<evidence type="ECO:0000313" key="11">
    <source>
        <dbReference type="Proteomes" id="UP000037122"/>
    </source>
</evidence>
<evidence type="ECO:0000256" key="2">
    <source>
        <dbReference type="ARBA" id="ARBA00022448"/>
    </source>
</evidence>
<dbReference type="VEuPathDB" id="FungiDB:QG37_07508"/>
<feature type="transmembrane region" description="Helical" evidence="8">
    <location>
        <begin position="264"/>
        <end position="284"/>
    </location>
</feature>
<evidence type="ECO:0000256" key="4">
    <source>
        <dbReference type="ARBA" id="ARBA00022989"/>
    </source>
</evidence>
<evidence type="ECO:0000256" key="8">
    <source>
        <dbReference type="SAM" id="Phobius"/>
    </source>
</evidence>
<dbReference type="CDD" id="cd17323">
    <property type="entry name" value="MFS_Tpo1_MDR_like"/>
    <property type="match status" value="1"/>
</dbReference>
<evidence type="ECO:0000256" key="1">
    <source>
        <dbReference type="ARBA" id="ARBA00004141"/>
    </source>
</evidence>
<comment type="subcellular location">
    <subcellularLocation>
        <location evidence="1">Membrane</location>
        <topology evidence="1">Multi-pass membrane protein</topology>
    </subcellularLocation>
</comment>
<protein>
    <recommendedName>
        <fullName evidence="9">Major facilitator superfamily (MFS) profile domain-containing protein</fullName>
    </recommendedName>
</protein>
<feature type="transmembrane region" description="Helical" evidence="8">
    <location>
        <begin position="176"/>
        <end position="197"/>
    </location>
</feature>
<feature type="transmembrane region" description="Helical" evidence="8">
    <location>
        <begin position="488"/>
        <end position="508"/>
    </location>
</feature>
<feature type="compositionally biased region" description="Basic and acidic residues" evidence="7">
    <location>
        <begin position="20"/>
        <end position="35"/>
    </location>
</feature>
<feature type="compositionally biased region" description="Low complexity" evidence="7">
    <location>
        <begin position="1"/>
        <end position="18"/>
    </location>
</feature>
<feature type="transmembrane region" description="Helical" evidence="8">
    <location>
        <begin position="520"/>
        <end position="542"/>
    </location>
</feature>
<feature type="transmembrane region" description="Helical" evidence="8">
    <location>
        <begin position="554"/>
        <end position="575"/>
    </location>
</feature>
<dbReference type="Gene3D" id="1.20.1720.10">
    <property type="entry name" value="Multidrug resistance protein D"/>
    <property type="match status" value="1"/>
</dbReference>
<feature type="transmembrane region" description="Helical" evidence="8">
    <location>
        <begin position="399"/>
        <end position="424"/>
    </location>
</feature>
<evidence type="ECO:0000256" key="6">
    <source>
        <dbReference type="ARBA" id="ARBA00038347"/>
    </source>
</evidence>
<dbReference type="PANTHER" id="PTHR23502">
    <property type="entry name" value="MAJOR FACILITATOR SUPERFAMILY"/>
    <property type="match status" value="1"/>
</dbReference>
<keyword evidence="3 8" id="KW-0812">Transmembrane</keyword>
<organism evidence="10 11">
    <name type="scientific">Candidozyma auris</name>
    <name type="common">Yeast</name>
    <name type="synonym">Candida auris</name>
    <dbReference type="NCBI Taxonomy" id="498019"/>
    <lineage>
        <taxon>Eukaryota</taxon>
        <taxon>Fungi</taxon>
        <taxon>Dikarya</taxon>
        <taxon>Ascomycota</taxon>
        <taxon>Saccharomycotina</taxon>
        <taxon>Pichiomycetes</taxon>
        <taxon>Metschnikowiaceae</taxon>
        <taxon>Candidozyma</taxon>
    </lineage>
</organism>